<feature type="region of interest" description="Disordered" evidence="11">
    <location>
        <begin position="13"/>
        <end position="54"/>
    </location>
</feature>
<feature type="compositionally biased region" description="Low complexity" evidence="11">
    <location>
        <begin position="40"/>
        <end position="49"/>
    </location>
</feature>
<keyword evidence="5" id="KW-0677">Repeat</keyword>
<feature type="repeat" description="Solcar" evidence="9">
    <location>
        <begin position="58"/>
        <end position="140"/>
    </location>
</feature>
<dbReference type="InterPro" id="IPR050567">
    <property type="entry name" value="Mitochondrial_Carrier"/>
</dbReference>
<evidence type="ECO:0000256" key="9">
    <source>
        <dbReference type="PROSITE-ProRule" id="PRU00282"/>
    </source>
</evidence>
<evidence type="ECO:0000256" key="1">
    <source>
        <dbReference type="ARBA" id="ARBA00004225"/>
    </source>
</evidence>
<protein>
    <recommendedName>
        <fullName evidence="14">Mitochondrial carrier protein</fullName>
    </recommendedName>
</protein>
<dbReference type="Proteomes" id="UP000291116">
    <property type="component" value="Unassembled WGS sequence"/>
</dbReference>
<name>A0A448ZCL8_9STRA</name>
<feature type="repeat" description="Solcar" evidence="9">
    <location>
        <begin position="157"/>
        <end position="248"/>
    </location>
</feature>
<dbReference type="GO" id="GO:0022857">
    <property type="term" value="F:transmembrane transporter activity"/>
    <property type="evidence" value="ECO:0007669"/>
    <property type="project" value="TreeGrafter"/>
</dbReference>
<reference evidence="12 13" key="1">
    <citation type="submission" date="2019-01" db="EMBL/GenBank/DDBJ databases">
        <authorList>
            <person name="Ferrante I. M."/>
        </authorList>
    </citation>
    <scope>NUCLEOTIDE SEQUENCE [LARGE SCALE GENOMIC DNA]</scope>
    <source>
        <strain evidence="12 13">B856</strain>
    </source>
</reference>
<evidence type="ECO:0000256" key="8">
    <source>
        <dbReference type="ARBA" id="ARBA00023136"/>
    </source>
</evidence>
<proteinExistence type="inferred from homology"/>
<keyword evidence="6" id="KW-1133">Transmembrane helix</keyword>
<dbReference type="PANTHER" id="PTHR45624">
    <property type="entry name" value="MITOCHONDRIAL BASIC AMINO ACIDS TRANSPORTER-RELATED"/>
    <property type="match status" value="1"/>
</dbReference>
<dbReference type="InterPro" id="IPR018108">
    <property type="entry name" value="MCP_transmembrane"/>
</dbReference>
<evidence type="ECO:0000256" key="6">
    <source>
        <dbReference type="ARBA" id="ARBA00022989"/>
    </source>
</evidence>
<keyword evidence="13" id="KW-1185">Reference proteome</keyword>
<evidence type="ECO:0000256" key="11">
    <source>
        <dbReference type="SAM" id="MobiDB-lite"/>
    </source>
</evidence>
<dbReference type="Gene3D" id="1.50.40.10">
    <property type="entry name" value="Mitochondrial carrier domain"/>
    <property type="match status" value="2"/>
</dbReference>
<evidence type="ECO:0000256" key="2">
    <source>
        <dbReference type="ARBA" id="ARBA00006375"/>
    </source>
</evidence>
<keyword evidence="7" id="KW-0496">Mitochondrion</keyword>
<feature type="compositionally biased region" description="Polar residues" evidence="11">
    <location>
        <begin position="19"/>
        <end position="39"/>
    </location>
</feature>
<evidence type="ECO:0000256" key="4">
    <source>
        <dbReference type="ARBA" id="ARBA00022692"/>
    </source>
</evidence>
<dbReference type="PROSITE" id="PS50920">
    <property type="entry name" value="SOLCAR"/>
    <property type="match status" value="3"/>
</dbReference>
<sequence length="398" mass="43445">MEMDQAHHDIHYRNHYHDNPNQQLASRLPSSPLQQDVAVSTTAPSADTTRTTDDEQEVSFFHDFIAGGVAGSASVIIGHPMDTLKVRMQTAKGNPSIASLAIGAKYGGPTTLFRGVFAPLSAASAVNAIIFSSYGTSTRLWEQYESSSSNDGTRNAHPHLKAFACGSFAGLVQGLVICPMEHVKCRMQVQETGASGSNPLRTTLRSILTSGGGSYSISALYRGWWITCWREVPAFGGYFALYDIFKERIEDAFDRRDAKSLETPVAASTTMTQLDGTIYNNPADEATPSMLATTTTTEPNTSQHSWIASAIAGGLTGALTWAIVYPFDVIKTQIQTAPLDTPRHKRTILAVTNKIVKEHGWKHLVRGLSVTCLRAFPVNGIIFPVYEYTLLHVCKWET</sequence>
<comment type="subcellular location">
    <subcellularLocation>
        <location evidence="1">Mitochondrion membrane</location>
        <topology evidence="1">Multi-pass membrane protein</topology>
    </subcellularLocation>
</comment>
<organism evidence="12 13">
    <name type="scientific">Pseudo-nitzschia multistriata</name>
    <dbReference type="NCBI Taxonomy" id="183589"/>
    <lineage>
        <taxon>Eukaryota</taxon>
        <taxon>Sar</taxon>
        <taxon>Stramenopiles</taxon>
        <taxon>Ochrophyta</taxon>
        <taxon>Bacillariophyta</taxon>
        <taxon>Bacillariophyceae</taxon>
        <taxon>Bacillariophycidae</taxon>
        <taxon>Bacillariales</taxon>
        <taxon>Bacillariaceae</taxon>
        <taxon>Pseudo-nitzschia</taxon>
    </lineage>
</organism>
<evidence type="ECO:0000256" key="3">
    <source>
        <dbReference type="ARBA" id="ARBA00022448"/>
    </source>
</evidence>
<dbReference type="PRINTS" id="PR00926">
    <property type="entry name" value="MITOCARRIER"/>
</dbReference>
<gene>
    <name evidence="12" type="ORF">PSNMU_V1.4_AUG-EV-PASAV3_0066480</name>
</gene>
<dbReference type="GO" id="GO:0031966">
    <property type="term" value="C:mitochondrial membrane"/>
    <property type="evidence" value="ECO:0007669"/>
    <property type="project" value="UniProtKB-SubCell"/>
</dbReference>
<evidence type="ECO:0000313" key="12">
    <source>
        <dbReference type="EMBL" id="VEU39772.1"/>
    </source>
</evidence>
<accession>A0A448ZCL8</accession>
<evidence type="ECO:0000256" key="7">
    <source>
        <dbReference type="ARBA" id="ARBA00023128"/>
    </source>
</evidence>
<evidence type="ECO:0000313" key="13">
    <source>
        <dbReference type="Proteomes" id="UP000291116"/>
    </source>
</evidence>
<keyword evidence="3 10" id="KW-0813">Transport</keyword>
<comment type="similarity">
    <text evidence="2 10">Belongs to the mitochondrial carrier (TC 2.A.29) family.</text>
</comment>
<dbReference type="SUPFAM" id="SSF103506">
    <property type="entry name" value="Mitochondrial carrier"/>
    <property type="match status" value="1"/>
</dbReference>
<dbReference type="PANTHER" id="PTHR45624:SF10">
    <property type="entry name" value="SLC (SOLUTE CARRIER) HOMOLOG"/>
    <property type="match status" value="1"/>
</dbReference>
<keyword evidence="8 9" id="KW-0472">Membrane</keyword>
<feature type="repeat" description="Solcar" evidence="9">
    <location>
        <begin position="304"/>
        <end position="392"/>
    </location>
</feature>
<dbReference type="InterPro" id="IPR002067">
    <property type="entry name" value="MCP"/>
</dbReference>
<dbReference type="OrthoDB" id="193856at2759"/>
<dbReference type="InterPro" id="IPR023395">
    <property type="entry name" value="MCP_dom_sf"/>
</dbReference>
<dbReference type="AlphaFoldDB" id="A0A448ZCL8"/>
<dbReference type="Pfam" id="PF00153">
    <property type="entry name" value="Mito_carr"/>
    <property type="match status" value="3"/>
</dbReference>
<evidence type="ECO:0008006" key="14">
    <source>
        <dbReference type="Google" id="ProtNLM"/>
    </source>
</evidence>
<keyword evidence="4 9" id="KW-0812">Transmembrane</keyword>
<dbReference type="EMBL" id="CAACVS010000236">
    <property type="protein sequence ID" value="VEU39772.1"/>
    <property type="molecule type" value="Genomic_DNA"/>
</dbReference>
<evidence type="ECO:0000256" key="10">
    <source>
        <dbReference type="RuleBase" id="RU000488"/>
    </source>
</evidence>
<evidence type="ECO:0000256" key="5">
    <source>
        <dbReference type="ARBA" id="ARBA00022737"/>
    </source>
</evidence>